<dbReference type="InterPro" id="IPR014001">
    <property type="entry name" value="Helicase_ATP-bd"/>
</dbReference>
<dbReference type="GO" id="GO:0006139">
    <property type="term" value="P:nucleobase-containing compound metabolic process"/>
    <property type="evidence" value="ECO:0007669"/>
    <property type="project" value="InterPro"/>
</dbReference>
<dbReference type="GO" id="GO:0005524">
    <property type="term" value="F:ATP binding"/>
    <property type="evidence" value="ECO:0007669"/>
    <property type="project" value="InterPro"/>
</dbReference>
<protein>
    <recommendedName>
        <fullName evidence="1">Helicase ATP-binding domain-containing protein</fullName>
    </recommendedName>
</protein>
<dbReference type="GO" id="GO:0004386">
    <property type="term" value="F:helicase activity"/>
    <property type="evidence" value="ECO:0007669"/>
    <property type="project" value="InterPro"/>
</dbReference>
<reference evidence="2" key="2">
    <citation type="submission" date="2006-01" db="EMBL/GenBank/DDBJ databases">
        <authorList>
            <person name="Genoscope"/>
        </authorList>
    </citation>
    <scope>NUCLEOTIDE SEQUENCE</scope>
</reference>
<dbReference type="AlphaFoldDB" id="Q1Q5B1"/>
<dbReference type="Gene3D" id="3.40.50.300">
    <property type="entry name" value="P-loop containing nucleotide triphosphate hydrolases"/>
    <property type="match status" value="2"/>
</dbReference>
<dbReference type="InterPro" id="IPR006555">
    <property type="entry name" value="ATP-dep_Helicase_C"/>
</dbReference>
<dbReference type="SMART" id="SM00487">
    <property type="entry name" value="DEXDc"/>
    <property type="match status" value="1"/>
</dbReference>
<dbReference type="InterPro" id="IPR011545">
    <property type="entry name" value="DEAD/DEAH_box_helicase_dom"/>
</dbReference>
<dbReference type="Pfam" id="PF00270">
    <property type="entry name" value="DEAD"/>
    <property type="match status" value="1"/>
</dbReference>
<sequence length="861" mass="98221">MAFIRKKKTTTTYDNPEALFRDRRNRTVPGPLSHQSDILRRYQTEAFDKENVALELPTGSGKTLVGLLIAEFRRVTRNERVLYLCPTKQLTLQVCEQSIRKYGIEATPFIGRIRDYDPNDKRKYQTGQTIAVAPYSALFNTNPFFDKSQLIILDDAHAAENYIASNWSLLISRSKQKHAYFGLLDIIKDYLPLSQQHRFLSDERDDSGIKWIEKIPTIKLFESISDITAFLDENTKETDLQYPWSLLNGHLEACHIYISYDQILIRPYIPPSLTHPAFAYATQRVFMSATLGLGGDLERITGIPSFHRLPIPTGWDKQGIGRRYFVFPELSLPKEEITPLIKDMVDQAGRALILVPSDKQTEKYNELFKDIDIYNAHSIETSKDGFVANDKAIALLANRYDGIDLLEDECRLLIIEGLPKAGNLQELYLMSRMVAGNLFKDRIRTRIIQAFGRCTRSATDYAAIIVIGEDFYDWLILDENRSLFHPELQGELIFGAEQAEKMTPDSALENLSIFLEHGNDWNEVDKDILEYRDEVTQQPIPGQDALFSAASIEVNYSYVIWNQDYERCIELAQQVTSALAGDALKGLRGFWYYLAGAASQLTHRQLDNEAYQAKAEELYTRASACLPAVTWLRALMVSSKTEKKEERDTDDILLDTNVERIEMLFDSRSFALAHNFENMAKKILEGLDSDNSGVFEEAHRLLGELLGFESGNSSGHATPDPWWISNGTLCLVAEDKSDSKPDHAVPVKHVRQAASHAKWIRDNIEMNDDAEIHTVMITTQAKIHRDVPTYADNVGWWHIDDFRNWALDAINVLRRIRAIYSGPGQGSWRAMTREHLLKNHLDPRSIVAKATQTLLRDVENE</sequence>
<reference evidence="2" key="1">
    <citation type="journal article" date="2006" name="Nature">
        <title>Deciphering the evolution and metabolism of an anammox bacterium from a community genome.</title>
        <authorList>
            <person name="Strous M."/>
            <person name="Pelletier E."/>
            <person name="Mangenot S."/>
            <person name="Rattei T."/>
            <person name="Lehner A."/>
            <person name="Taylor M.W."/>
            <person name="Horn M."/>
            <person name="Daims H."/>
            <person name="Bartol-Mavel D."/>
            <person name="Wincker P."/>
            <person name="Barbe V."/>
            <person name="Fonknechten N."/>
            <person name="Vallenet D."/>
            <person name="Segurens B."/>
            <person name="Schenowitz-Truong C."/>
            <person name="Medigue C."/>
            <person name="Collingro A."/>
            <person name="Snel B."/>
            <person name="Dutilh B.E."/>
            <person name="OpDenCamp H.J.M."/>
            <person name="vanDerDrift C."/>
            <person name="Cirpus I."/>
            <person name="vanDePas-Schoonen K.T."/>
            <person name="Harhangi H.R."/>
            <person name="vanNiftrik L."/>
            <person name="Schmid M."/>
            <person name="Keltjens J."/>
            <person name="vanDeVossenberg J."/>
            <person name="Kartal B."/>
            <person name="Meier H."/>
            <person name="Frishman D."/>
            <person name="Huynen M.A."/>
            <person name="Mewes H."/>
            <person name="Weissenbach J."/>
            <person name="Jetten M.S.M."/>
            <person name="Wagner M."/>
            <person name="LePaslier D."/>
        </authorList>
    </citation>
    <scope>NUCLEOTIDE SEQUENCE</scope>
</reference>
<gene>
    <name evidence="2" type="ORF">kuste4430</name>
</gene>
<feature type="domain" description="Helicase ATP-binding" evidence="1">
    <location>
        <begin position="43"/>
        <end position="309"/>
    </location>
</feature>
<dbReference type="EMBL" id="CT573071">
    <property type="protein sequence ID" value="CAJ75192.1"/>
    <property type="molecule type" value="Genomic_DNA"/>
</dbReference>
<dbReference type="SUPFAM" id="SSF52540">
    <property type="entry name" value="P-loop containing nucleoside triphosphate hydrolases"/>
    <property type="match status" value="1"/>
</dbReference>
<name>Q1Q5B1_KUEST</name>
<accession>Q1Q5B1</accession>
<dbReference type="Pfam" id="PF13307">
    <property type="entry name" value="Helicase_C_2"/>
    <property type="match status" value="1"/>
</dbReference>
<dbReference type="GO" id="GO:0003676">
    <property type="term" value="F:nucleic acid binding"/>
    <property type="evidence" value="ECO:0007669"/>
    <property type="project" value="InterPro"/>
</dbReference>
<organism evidence="2">
    <name type="scientific">Kuenenia stuttgartiensis</name>
    <dbReference type="NCBI Taxonomy" id="174633"/>
    <lineage>
        <taxon>Bacteria</taxon>
        <taxon>Pseudomonadati</taxon>
        <taxon>Planctomycetota</taxon>
        <taxon>Candidatus Brocadiia</taxon>
        <taxon>Candidatus Brocadiales</taxon>
        <taxon>Candidatus Brocadiaceae</taxon>
        <taxon>Candidatus Kuenenia</taxon>
    </lineage>
</organism>
<dbReference type="GO" id="GO:0016818">
    <property type="term" value="F:hydrolase activity, acting on acid anhydrides, in phosphorus-containing anhydrides"/>
    <property type="evidence" value="ECO:0007669"/>
    <property type="project" value="InterPro"/>
</dbReference>
<dbReference type="PROSITE" id="PS51192">
    <property type="entry name" value="HELICASE_ATP_BIND_1"/>
    <property type="match status" value="1"/>
</dbReference>
<dbReference type="CDD" id="cd00046">
    <property type="entry name" value="SF2-N"/>
    <property type="match status" value="1"/>
</dbReference>
<evidence type="ECO:0000259" key="1">
    <source>
        <dbReference type="PROSITE" id="PS51192"/>
    </source>
</evidence>
<proteinExistence type="predicted"/>
<evidence type="ECO:0000313" key="2">
    <source>
        <dbReference type="EMBL" id="CAJ75192.1"/>
    </source>
</evidence>
<dbReference type="SMART" id="SM00491">
    <property type="entry name" value="HELICc2"/>
    <property type="match status" value="1"/>
</dbReference>
<dbReference type="RefSeq" id="WP_169704407.1">
    <property type="nucleotide sequence ID" value="NZ_OCTL01000150.1"/>
</dbReference>
<dbReference type="InterPro" id="IPR027417">
    <property type="entry name" value="P-loop_NTPase"/>
</dbReference>